<organism evidence="1">
    <name type="scientific">marine sediment metagenome</name>
    <dbReference type="NCBI Taxonomy" id="412755"/>
    <lineage>
        <taxon>unclassified sequences</taxon>
        <taxon>metagenomes</taxon>
        <taxon>ecological metagenomes</taxon>
    </lineage>
</organism>
<gene>
    <name evidence="1" type="ORF">S12H4_33929</name>
</gene>
<sequence length="30" mass="3332">YAKKGYNKKPPNMSMKEASTSTLNVLGYPL</sequence>
<evidence type="ECO:0000313" key="1">
    <source>
        <dbReference type="EMBL" id="GAJ01661.1"/>
    </source>
</evidence>
<feature type="non-terminal residue" evidence="1">
    <location>
        <position position="1"/>
    </location>
</feature>
<reference evidence="1" key="1">
    <citation type="journal article" date="2014" name="Front. Microbiol.">
        <title>High frequency of phylogenetically diverse reductive dehalogenase-homologous genes in deep subseafloor sedimentary metagenomes.</title>
        <authorList>
            <person name="Kawai M."/>
            <person name="Futagami T."/>
            <person name="Toyoda A."/>
            <person name="Takaki Y."/>
            <person name="Nishi S."/>
            <person name="Hori S."/>
            <person name="Arai W."/>
            <person name="Tsubouchi T."/>
            <person name="Morono Y."/>
            <person name="Uchiyama I."/>
            <person name="Ito T."/>
            <person name="Fujiyama A."/>
            <person name="Inagaki F."/>
            <person name="Takami H."/>
        </authorList>
    </citation>
    <scope>NUCLEOTIDE SEQUENCE</scope>
    <source>
        <strain evidence="1">Expedition CK06-06</strain>
    </source>
</reference>
<protein>
    <submittedName>
        <fullName evidence="1">Uncharacterized protein</fullName>
    </submittedName>
</protein>
<dbReference type="EMBL" id="BARW01020038">
    <property type="protein sequence ID" value="GAJ01661.1"/>
    <property type="molecule type" value="Genomic_DNA"/>
</dbReference>
<proteinExistence type="predicted"/>
<name>X1UP47_9ZZZZ</name>
<dbReference type="AlphaFoldDB" id="X1UP47"/>
<accession>X1UP47</accession>
<comment type="caution">
    <text evidence="1">The sequence shown here is derived from an EMBL/GenBank/DDBJ whole genome shotgun (WGS) entry which is preliminary data.</text>
</comment>